<sequence length="92" mass="10378">VTSTFSLMRSPSTNISPLCISLFVIHYLGIQGKVREEENMVEFKNVNKYFDKIHVLKNLNLLIQRGENVTILGPSGSGKSTLLRCINQLEKI</sequence>
<comment type="caution">
    <text evidence="4">The sequence shown here is derived from an EMBL/GenBank/DDBJ whole genome shotgun (WGS) entry which is preliminary data.</text>
</comment>
<name>X1JBP7_9ZZZZ</name>
<evidence type="ECO:0000313" key="4">
    <source>
        <dbReference type="EMBL" id="GAH91402.1"/>
    </source>
</evidence>
<keyword evidence="2" id="KW-0813">Transport</keyword>
<feature type="domain" description="ABC transporter" evidence="3">
    <location>
        <begin position="56"/>
        <end position="90"/>
    </location>
</feature>
<dbReference type="GO" id="GO:0005524">
    <property type="term" value="F:ATP binding"/>
    <property type="evidence" value="ECO:0007669"/>
    <property type="project" value="InterPro"/>
</dbReference>
<evidence type="ECO:0000256" key="1">
    <source>
        <dbReference type="ARBA" id="ARBA00005417"/>
    </source>
</evidence>
<dbReference type="InterPro" id="IPR050086">
    <property type="entry name" value="MetN_ABC_transporter-like"/>
</dbReference>
<evidence type="ECO:0000256" key="2">
    <source>
        <dbReference type="ARBA" id="ARBA00022448"/>
    </source>
</evidence>
<dbReference type="SUPFAM" id="SSF52540">
    <property type="entry name" value="P-loop containing nucleoside triphosphate hydrolases"/>
    <property type="match status" value="1"/>
</dbReference>
<reference evidence="4" key="1">
    <citation type="journal article" date="2014" name="Front. Microbiol.">
        <title>High frequency of phylogenetically diverse reductive dehalogenase-homologous genes in deep subseafloor sedimentary metagenomes.</title>
        <authorList>
            <person name="Kawai M."/>
            <person name="Futagami T."/>
            <person name="Toyoda A."/>
            <person name="Takaki Y."/>
            <person name="Nishi S."/>
            <person name="Hori S."/>
            <person name="Arai W."/>
            <person name="Tsubouchi T."/>
            <person name="Morono Y."/>
            <person name="Uchiyama I."/>
            <person name="Ito T."/>
            <person name="Fujiyama A."/>
            <person name="Inagaki F."/>
            <person name="Takami H."/>
        </authorList>
    </citation>
    <scope>NUCLEOTIDE SEQUENCE</scope>
    <source>
        <strain evidence="4">Expedition CK06-06</strain>
    </source>
</reference>
<dbReference type="EMBL" id="BARU01047884">
    <property type="protein sequence ID" value="GAH91402.1"/>
    <property type="molecule type" value="Genomic_DNA"/>
</dbReference>
<dbReference type="GO" id="GO:0016887">
    <property type="term" value="F:ATP hydrolysis activity"/>
    <property type="evidence" value="ECO:0007669"/>
    <property type="project" value="InterPro"/>
</dbReference>
<protein>
    <recommendedName>
        <fullName evidence="3">ABC transporter domain-containing protein</fullName>
    </recommendedName>
</protein>
<dbReference type="AlphaFoldDB" id="X1JBP7"/>
<gene>
    <name evidence="4" type="ORF">S03H2_71500</name>
</gene>
<dbReference type="PANTHER" id="PTHR43166:SF4">
    <property type="entry name" value="PHOSPHONATES IMPORT ATP-BINDING PROTEIN PHNC"/>
    <property type="match status" value="1"/>
</dbReference>
<dbReference type="Pfam" id="PF00005">
    <property type="entry name" value="ABC_tran"/>
    <property type="match status" value="1"/>
</dbReference>
<dbReference type="Gene3D" id="3.40.50.300">
    <property type="entry name" value="P-loop containing nucleotide triphosphate hydrolases"/>
    <property type="match status" value="1"/>
</dbReference>
<feature type="non-terminal residue" evidence="4">
    <location>
        <position position="1"/>
    </location>
</feature>
<feature type="non-terminal residue" evidence="4">
    <location>
        <position position="92"/>
    </location>
</feature>
<evidence type="ECO:0000259" key="3">
    <source>
        <dbReference type="Pfam" id="PF00005"/>
    </source>
</evidence>
<dbReference type="InterPro" id="IPR003439">
    <property type="entry name" value="ABC_transporter-like_ATP-bd"/>
</dbReference>
<accession>X1JBP7</accession>
<dbReference type="PANTHER" id="PTHR43166">
    <property type="entry name" value="AMINO ACID IMPORT ATP-BINDING PROTEIN"/>
    <property type="match status" value="1"/>
</dbReference>
<organism evidence="4">
    <name type="scientific">marine sediment metagenome</name>
    <dbReference type="NCBI Taxonomy" id="412755"/>
    <lineage>
        <taxon>unclassified sequences</taxon>
        <taxon>metagenomes</taxon>
        <taxon>ecological metagenomes</taxon>
    </lineage>
</organism>
<comment type="similarity">
    <text evidence="1">Belongs to the ABC transporter superfamily.</text>
</comment>
<dbReference type="InterPro" id="IPR027417">
    <property type="entry name" value="P-loop_NTPase"/>
</dbReference>
<proteinExistence type="inferred from homology"/>